<evidence type="ECO:0000313" key="2">
    <source>
        <dbReference type="Proteomes" id="UP000321118"/>
    </source>
</evidence>
<organism evidence="1 2">
    <name type="scientific">Cellulomonas xylanilytica</name>
    <dbReference type="NCBI Taxonomy" id="233583"/>
    <lineage>
        <taxon>Bacteria</taxon>
        <taxon>Bacillati</taxon>
        <taxon>Actinomycetota</taxon>
        <taxon>Actinomycetes</taxon>
        <taxon>Micrococcales</taxon>
        <taxon>Cellulomonadaceae</taxon>
        <taxon>Cellulomonas</taxon>
    </lineage>
</organism>
<dbReference type="Proteomes" id="UP000321118">
    <property type="component" value="Unassembled WGS sequence"/>
</dbReference>
<comment type="caution">
    <text evidence="1">The sequence shown here is derived from an EMBL/GenBank/DDBJ whole genome shotgun (WGS) entry which is preliminary data.</text>
</comment>
<dbReference type="AlphaFoldDB" id="A0A510V8Y9"/>
<protein>
    <submittedName>
        <fullName evidence="1">Uncharacterized protein</fullName>
    </submittedName>
</protein>
<accession>A0A510V8Y9</accession>
<name>A0A510V8Y9_9CELL</name>
<reference evidence="1 2" key="1">
    <citation type="submission" date="2019-07" db="EMBL/GenBank/DDBJ databases">
        <title>Whole genome shotgun sequence of Cellulomonas xylanilytica NBRC 101102.</title>
        <authorList>
            <person name="Hosoyama A."/>
            <person name="Uohara A."/>
            <person name="Ohji S."/>
            <person name="Ichikawa N."/>
        </authorList>
    </citation>
    <scope>NUCLEOTIDE SEQUENCE [LARGE SCALE GENOMIC DNA]</scope>
    <source>
        <strain evidence="1 2">NBRC 101102</strain>
    </source>
</reference>
<proteinExistence type="predicted"/>
<sequence>MAARTAGVEPPACGRVVTMTADSIVAAAVANNAAWCDLVCRCAGLATVRGPALWSTPRRSPVAYPDAVTLRPNVPEAEVLGAVDDSPGASVKDSFADLDLAPYGWSVLFDARWVTRSAPSAAALQLPWRTVDRDALPRWLDAHGSDAITPGVLDDPDVRLLLAADGDVALAVAALNRSGAGTRTVVGVSNVQALAVEPDRVWSDLVLLARDLLGPHPLVGYESGDDLAAPLTAGFEPVGPLRVWLR</sequence>
<evidence type="ECO:0000313" key="1">
    <source>
        <dbReference type="EMBL" id="GEK23226.1"/>
    </source>
</evidence>
<gene>
    <name evidence="1" type="ORF">CXY01_37460</name>
</gene>
<dbReference type="EMBL" id="BJUB01000014">
    <property type="protein sequence ID" value="GEK23226.1"/>
    <property type="molecule type" value="Genomic_DNA"/>
</dbReference>
<keyword evidence="2" id="KW-1185">Reference proteome</keyword>